<dbReference type="EMBL" id="LSSL01001264">
    <property type="protein sequence ID" value="OLY82761.1"/>
    <property type="molecule type" value="Genomic_DNA"/>
</dbReference>
<dbReference type="Gene3D" id="1.25.10.10">
    <property type="entry name" value="Leucine-rich Repeat Variant"/>
    <property type="match status" value="1"/>
</dbReference>
<organism evidence="2 3">
    <name type="scientific">Smittium mucronatum</name>
    <dbReference type="NCBI Taxonomy" id="133383"/>
    <lineage>
        <taxon>Eukaryota</taxon>
        <taxon>Fungi</taxon>
        <taxon>Fungi incertae sedis</taxon>
        <taxon>Zoopagomycota</taxon>
        <taxon>Kickxellomycotina</taxon>
        <taxon>Harpellomycetes</taxon>
        <taxon>Harpellales</taxon>
        <taxon>Legeriomycetaceae</taxon>
        <taxon>Smittium</taxon>
    </lineage>
</organism>
<dbReference type="OrthoDB" id="49511at2759"/>
<comment type="caution">
    <text evidence="2">The sequence shown here is derived from an EMBL/GenBank/DDBJ whole genome shotgun (WGS) entry which is preliminary data.</text>
</comment>
<dbReference type="SUPFAM" id="SSF48371">
    <property type="entry name" value="ARM repeat"/>
    <property type="match status" value="2"/>
</dbReference>
<dbReference type="InterPro" id="IPR052587">
    <property type="entry name" value="TELO2-interacting_protein_1"/>
</dbReference>
<evidence type="ECO:0000313" key="2">
    <source>
        <dbReference type="EMBL" id="OLY82761.1"/>
    </source>
</evidence>
<feature type="domain" description="TTI1 C-terminal TPR" evidence="1">
    <location>
        <begin position="932"/>
        <end position="1173"/>
    </location>
</feature>
<dbReference type="InterPro" id="IPR049362">
    <property type="entry name" value="TTI1_rpt"/>
</dbReference>
<proteinExistence type="predicted"/>
<dbReference type="InterPro" id="IPR011989">
    <property type="entry name" value="ARM-like"/>
</dbReference>
<dbReference type="GO" id="GO:0005737">
    <property type="term" value="C:cytoplasm"/>
    <property type="evidence" value="ECO:0007669"/>
    <property type="project" value="TreeGrafter"/>
</dbReference>
<dbReference type="AlphaFoldDB" id="A0A1R0H0V3"/>
<gene>
    <name evidence="2" type="ORF">AYI68_g3111</name>
</gene>
<dbReference type="PANTHER" id="PTHR18460:SF3">
    <property type="entry name" value="TELO2-INTERACTING PROTEIN 1 HOMOLOG"/>
    <property type="match status" value="1"/>
</dbReference>
<evidence type="ECO:0000259" key="1">
    <source>
        <dbReference type="Pfam" id="PF24181"/>
    </source>
</evidence>
<reference evidence="2 3" key="1">
    <citation type="journal article" date="2016" name="Mol. Biol. Evol.">
        <title>Genome-Wide Survey of Gut Fungi (Harpellales) Reveals the First Horizontally Transferred Ubiquitin Gene from a Mosquito Host.</title>
        <authorList>
            <person name="Wang Y."/>
            <person name="White M.M."/>
            <person name="Kvist S."/>
            <person name="Moncalvo J.M."/>
        </authorList>
    </citation>
    <scope>NUCLEOTIDE SEQUENCE [LARGE SCALE GENOMIC DNA]</scope>
    <source>
        <strain evidence="2 3">ALG-7-W6</strain>
    </source>
</reference>
<dbReference type="STRING" id="133383.A0A1R0H0V3"/>
<dbReference type="Pfam" id="PF21547">
    <property type="entry name" value="TTI1"/>
    <property type="match status" value="1"/>
</dbReference>
<keyword evidence="3" id="KW-1185">Reference proteome</keyword>
<dbReference type="Pfam" id="PF24181">
    <property type="entry name" value="TPR_TTI1_C"/>
    <property type="match status" value="1"/>
</dbReference>
<name>A0A1R0H0V3_9FUNG</name>
<dbReference type="Proteomes" id="UP000187455">
    <property type="component" value="Unassembled WGS sequence"/>
</dbReference>
<accession>A0A1R0H0V3</accession>
<dbReference type="InterPro" id="IPR016024">
    <property type="entry name" value="ARM-type_fold"/>
</dbReference>
<evidence type="ECO:0000313" key="3">
    <source>
        <dbReference type="Proteomes" id="UP000187455"/>
    </source>
</evidence>
<sequence length="1227" mass="138063">MSSLKSPTDFKKILYSFLEEHHGLQINQFSYLLVASINQYTSSNADSDLKAEQLLDFWFLLTNSDCKYPLSLKLTSTRLYPSLFSNDSPEPLLIIYYNSFSSILQFCSNFFSKKSSTDSKNNPKSTYAWEFSHSVRIKALSLWFSLISRSLLIFHPPDKNLSDPSKLLTTVNDFFMQSSNFNFLAYCICGFLDNASDPIQTDVSEYSLNILLYLLSTSAKVPNFQPINYPSSLNLYLPTSRYLPSFLNDKSLLINIFPGLVSSLIKISIGKSSGSLSKADFNNSFIIPNYKPHIRSKSICILSLAIQICFSNSSNLPLLFNSKNVSSNIFANSKNDQLSSLASLAHKYIVDNFAPSDPPEILGKLTDAFSLLDLDPDSWETSSSSKLVPALKNLLSLRLSDNDSIVSQLISLFGSILNDCYILLSELIPISLQLLLISQFNHTLEQRQTSSLQINSFLETIFLNNEILSPSLKVDTTEINKKIQDALIFWYDEILSQFPFFINNENKRIQTEGLYLISAYSNLFLFNFLEISKLPSYNSLSFKASQSLKHHWSSSILPSLAQFLFKKAKNSLNSNSLEIFSKSIESIDPLQYFLYSVSKSIGVEYALSTIQSKLSDPTYRLYRSSYLNLLSLIIAPPSQNEEYLLLDSPSKDDLNPISPLPNPALLHLDEATINDLFELLIDESVSLVALSQDNYSKSLSKKTLSVQRPQAFSQLDIFHINSVLSTLKEVIIYKKESVVYYLSEIMFPLLSLMQKSSHSTKTLASQCLQAISDATGSLNVSDLLTQNADFIIDTCSQRVRGFSFTFDVFNVLTSTINILEPQMAIVMSADVVDDVLDLIEIIVKDGHLSNKSIIRSVKPDSNKTMSLDSGYLSQQMYISDSSNGIQTLIKCLDFLNIITAKIKDLNPPPNTEAIENQPSTVELLISKLNERNSADSFDEDLVTDIQKDEVPEDDAVPSGIKTKPSNHIQKISVKIMMMVQNFISHSNTHVQLLSLKILQNVIPTLSDTNELLPLINHVWPIIISCLKDPDYDSTDSFYITLACLELVSQLCFYSKEWLLSRIKSDIWPNIYKQLYNMSNPINNLLLSRYSSFYSSRNLENLTDSSISPTIAIVNGYIKTLSNIFLYIPIGHDISLDASILLVRFLDKDLDRTISDSAYTALESLLRSHSDTVWLVIISFGDIHEESSTGSFSGHNDSDFSYPSELIEGISHEKTFNYRSKLAKELSL</sequence>
<dbReference type="InterPro" id="IPR057567">
    <property type="entry name" value="TPR_TTI1_C"/>
</dbReference>
<protein>
    <recommendedName>
        <fullName evidence="1">TTI1 C-terminal TPR domain-containing protein</fullName>
    </recommendedName>
</protein>
<dbReference type="PANTHER" id="PTHR18460">
    <property type="entry name" value="TEL2 INTERACTING PROTEIN 1 TTI1 FAMILY MEMBER"/>
    <property type="match status" value="1"/>
</dbReference>